<dbReference type="SMART" id="SM00312">
    <property type="entry name" value="PX"/>
    <property type="match status" value="1"/>
</dbReference>
<name>A0A152A995_TIELA</name>
<accession>A0A152A995</accession>
<evidence type="ECO:0000259" key="2">
    <source>
        <dbReference type="PROSITE" id="PS50195"/>
    </source>
</evidence>
<dbReference type="GO" id="GO:0035091">
    <property type="term" value="F:phosphatidylinositol binding"/>
    <property type="evidence" value="ECO:0007669"/>
    <property type="project" value="InterPro"/>
</dbReference>
<comment type="subcellular location">
    <subcellularLocation>
        <location evidence="1">Membrane</location>
        <topology evidence="1">Peripheral membrane protein</topology>
        <orientation evidence="1">Cytoplasmic side</orientation>
    </subcellularLocation>
</comment>
<dbReference type="OrthoDB" id="10254720at2759"/>
<evidence type="ECO:0000256" key="1">
    <source>
        <dbReference type="ARBA" id="ARBA00004287"/>
    </source>
</evidence>
<organism evidence="3 4">
    <name type="scientific">Tieghemostelium lacteum</name>
    <name type="common">Slime mold</name>
    <name type="synonym">Dictyostelium lacteum</name>
    <dbReference type="NCBI Taxonomy" id="361077"/>
    <lineage>
        <taxon>Eukaryota</taxon>
        <taxon>Amoebozoa</taxon>
        <taxon>Evosea</taxon>
        <taxon>Eumycetozoa</taxon>
        <taxon>Dictyostelia</taxon>
        <taxon>Dictyosteliales</taxon>
        <taxon>Raperosteliaceae</taxon>
        <taxon>Tieghemostelium</taxon>
    </lineage>
</organism>
<dbReference type="GO" id="GO:0034498">
    <property type="term" value="P:early endosome to Golgi transport"/>
    <property type="evidence" value="ECO:0007669"/>
    <property type="project" value="TreeGrafter"/>
</dbReference>
<dbReference type="AlphaFoldDB" id="A0A152A995"/>
<dbReference type="Proteomes" id="UP000076078">
    <property type="component" value="Unassembled WGS sequence"/>
</dbReference>
<dbReference type="InterPro" id="IPR028662">
    <property type="entry name" value="SNX8/Mvp1"/>
</dbReference>
<protein>
    <recommendedName>
        <fullName evidence="2">PX domain-containing protein</fullName>
    </recommendedName>
</protein>
<dbReference type="PANTHER" id="PTHR46571:SF1">
    <property type="entry name" value="SORTING NEXIN-8"/>
    <property type="match status" value="1"/>
</dbReference>
<dbReference type="InterPro" id="IPR001683">
    <property type="entry name" value="PX_dom"/>
</dbReference>
<feature type="domain" description="PX" evidence="2">
    <location>
        <begin position="8"/>
        <end position="120"/>
    </location>
</feature>
<dbReference type="InParanoid" id="A0A152A995"/>
<proteinExistence type="predicted"/>
<comment type="caution">
    <text evidence="3">The sequence shown here is derived from an EMBL/GenBank/DDBJ whole genome shotgun (WGS) entry which is preliminary data.</text>
</comment>
<dbReference type="Gene3D" id="3.30.1520.10">
    <property type="entry name" value="Phox-like domain"/>
    <property type="match status" value="1"/>
</dbReference>
<gene>
    <name evidence="3" type="ORF">DLAC_00086</name>
</gene>
<sequence>MDDIKPTDARSIEITKAENREVSGKAFTEYIIDIVDNDGKEYTIARRFSEFYSLYQLMKHNFQIKYEFPPKRLNKLNRDLVAMRQKSLQEFIKFLIVHPSPPVRKSYDLSRFLDQNNPVFSNKLIIKKLF</sequence>
<dbReference type="CDD" id="cd06093">
    <property type="entry name" value="PX_domain"/>
    <property type="match status" value="1"/>
</dbReference>
<dbReference type="PROSITE" id="PS50195">
    <property type="entry name" value="PX"/>
    <property type="match status" value="1"/>
</dbReference>
<dbReference type="SUPFAM" id="SSF64268">
    <property type="entry name" value="PX domain"/>
    <property type="match status" value="1"/>
</dbReference>
<dbReference type="Pfam" id="PF00787">
    <property type="entry name" value="PX"/>
    <property type="match status" value="1"/>
</dbReference>
<reference evidence="3 4" key="1">
    <citation type="submission" date="2015-12" db="EMBL/GenBank/DDBJ databases">
        <title>Dictyostelia acquired genes for synthesis and detection of signals that induce cell-type specialization by lateral gene transfer from prokaryotes.</title>
        <authorList>
            <person name="Gloeckner G."/>
            <person name="Schaap P."/>
        </authorList>
    </citation>
    <scope>NUCLEOTIDE SEQUENCE [LARGE SCALE GENOMIC DNA]</scope>
    <source>
        <strain evidence="3 4">TK</strain>
    </source>
</reference>
<evidence type="ECO:0000313" key="3">
    <source>
        <dbReference type="EMBL" id="KYR02637.1"/>
    </source>
</evidence>
<keyword evidence="4" id="KW-1185">Reference proteome</keyword>
<dbReference type="EMBL" id="LODT01000001">
    <property type="protein sequence ID" value="KYR02637.1"/>
    <property type="molecule type" value="Genomic_DNA"/>
</dbReference>
<dbReference type="GO" id="GO:0006886">
    <property type="term" value="P:intracellular protein transport"/>
    <property type="evidence" value="ECO:0007669"/>
    <property type="project" value="TreeGrafter"/>
</dbReference>
<dbReference type="InterPro" id="IPR036871">
    <property type="entry name" value="PX_dom_sf"/>
</dbReference>
<dbReference type="PANTHER" id="PTHR46571">
    <property type="entry name" value="SORTING NEXIN-8"/>
    <property type="match status" value="1"/>
</dbReference>
<dbReference type="GO" id="GO:0031901">
    <property type="term" value="C:early endosome membrane"/>
    <property type="evidence" value="ECO:0007669"/>
    <property type="project" value="TreeGrafter"/>
</dbReference>
<dbReference type="GO" id="GO:0005829">
    <property type="term" value="C:cytosol"/>
    <property type="evidence" value="ECO:0007669"/>
    <property type="project" value="GOC"/>
</dbReference>
<evidence type="ECO:0000313" key="4">
    <source>
        <dbReference type="Proteomes" id="UP000076078"/>
    </source>
</evidence>